<keyword evidence="3" id="KW-0238">DNA-binding</keyword>
<dbReference type="EMBL" id="MIJE01000011">
    <property type="protein sequence ID" value="OEF97525.1"/>
    <property type="molecule type" value="Genomic_DNA"/>
</dbReference>
<evidence type="ECO:0000256" key="1">
    <source>
        <dbReference type="ARBA" id="ARBA00022553"/>
    </source>
</evidence>
<dbReference type="InterPro" id="IPR001789">
    <property type="entry name" value="Sig_transdc_resp-reg_receiver"/>
</dbReference>
<feature type="modified residue" description="4-aspartylphosphate" evidence="5">
    <location>
        <position position="54"/>
    </location>
</feature>
<dbReference type="InterPro" id="IPR058245">
    <property type="entry name" value="NreC/VraR/RcsB-like_REC"/>
</dbReference>
<evidence type="ECO:0000256" key="4">
    <source>
        <dbReference type="ARBA" id="ARBA00023163"/>
    </source>
</evidence>
<dbReference type="PROSITE" id="PS50110">
    <property type="entry name" value="RESPONSE_REGULATORY"/>
    <property type="match status" value="1"/>
</dbReference>
<feature type="domain" description="Response regulatory" evidence="7">
    <location>
        <begin position="3"/>
        <end position="119"/>
    </location>
</feature>
<organism evidence="8 9">
    <name type="scientific">Desulfuribacillus alkaliarsenatis</name>
    <dbReference type="NCBI Taxonomy" id="766136"/>
    <lineage>
        <taxon>Bacteria</taxon>
        <taxon>Bacillati</taxon>
        <taxon>Bacillota</taxon>
        <taxon>Desulfuribacillia</taxon>
        <taxon>Desulfuribacillales</taxon>
        <taxon>Desulfuribacillaceae</taxon>
        <taxon>Desulfuribacillus</taxon>
    </lineage>
</organism>
<dbReference type="OrthoDB" id="9780153at2"/>
<accession>A0A1E5G373</accession>
<dbReference type="STRING" id="766136.BHF68_04785"/>
<dbReference type="SMART" id="SM00421">
    <property type="entry name" value="HTH_LUXR"/>
    <property type="match status" value="1"/>
</dbReference>
<evidence type="ECO:0008006" key="10">
    <source>
        <dbReference type="Google" id="ProtNLM"/>
    </source>
</evidence>
<evidence type="ECO:0000259" key="6">
    <source>
        <dbReference type="PROSITE" id="PS50043"/>
    </source>
</evidence>
<dbReference type="Proteomes" id="UP000094296">
    <property type="component" value="Unassembled WGS sequence"/>
</dbReference>
<keyword evidence="2" id="KW-0805">Transcription regulation</keyword>
<evidence type="ECO:0000259" key="7">
    <source>
        <dbReference type="PROSITE" id="PS50110"/>
    </source>
</evidence>
<evidence type="ECO:0000256" key="3">
    <source>
        <dbReference type="ARBA" id="ARBA00023125"/>
    </source>
</evidence>
<name>A0A1E5G373_9FIRM</name>
<dbReference type="Pfam" id="PF00196">
    <property type="entry name" value="GerE"/>
    <property type="match status" value="1"/>
</dbReference>
<evidence type="ECO:0000313" key="8">
    <source>
        <dbReference type="EMBL" id="OEF97525.1"/>
    </source>
</evidence>
<comment type="caution">
    <text evidence="8">The sequence shown here is derived from an EMBL/GenBank/DDBJ whole genome shotgun (WGS) entry which is preliminary data.</text>
</comment>
<dbReference type="SUPFAM" id="SSF46894">
    <property type="entry name" value="C-terminal effector domain of the bipartite response regulators"/>
    <property type="match status" value="1"/>
</dbReference>
<dbReference type="GO" id="GO:0003677">
    <property type="term" value="F:DNA binding"/>
    <property type="evidence" value="ECO:0007669"/>
    <property type="project" value="UniProtKB-KW"/>
</dbReference>
<dbReference type="GO" id="GO:0000160">
    <property type="term" value="P:phosphorelay signal transduction system"/>
    <property type="evidence" value="ECO:0007669"/>
    <property type="project" value="InterPro"/>
</dbReference>
<dbReference type="SUPFAM" id="SSF52172">
    <property type="entry name" value="CheY-like"/>
    <property type="match status" value="1"/>
</dbReference>
<proteinExistence type="predicted"/>
<dbReference type="CDD" id="cd17535">
    <property type="entry name" value="REC_NarL-like"/>
    <property type="match status" value="1"/>
</dbReference>
<evidence type="ECO:0000313" key="9">
    <source>
        <dbReference type="Proteomes" id="UP000094296"/>
    </source>
</evidence>
<sequence length="226" mass="25090">MIKVMVVDDQKLIRDGLKIMLNLEEDLEFVGEADNGKDALEVAKQCLPDVILMDIRMPKGDGVQGTKLIHQWNPSIKVLILTTFDDEEYVIEAIKVGGCGYLLKDIPSEELMDAIRTTYKGGSVLEPQITAKLLTHIQLQGYGQNGMLQGSLSKRQAPIDEGILTAREREILSLIGKGYSNQQLAQSLHITEGTAKNHVTNIMSKLDLHERSHLVIYALTGEKPNQ</sequence>
<dbReference type="CDD" id="cd06170">
    <property type="entry name" value="LuxR_C_like"/>
    <property type="match status" value="1"/>
</dbReference>
<dbReference type="InterPro" id="IPR000792">
    <property type="entry name" value="Tscrpt_reg_LuxR_C"/>
</dbReference>
<evidence type="ECO:0000256" key="2">
    <source>
        <dbReference type="ARBA" id="ARBA00023015"/>
    </source>
</evidence>
<dbReference type="PANTHER" id="PTHR43214">
    <property type="entry name" value="TWO-COMPONENT RESPONSE REGULATOR"/>
    <property type="match status" value="1"/>
</dbReference>
<dbReference type="GO" id="GO:0006355">
    <property type="term" value="P:regulation of DNA-templated transcription"/>
    <property type="evidence" value="ECO:0007669"/>
    <property type="project" value="InterPro"/>
</dbReference>
<dbReference type="Gene3D" id="3.40.50.2300">
    <property type="match status" value="1"/>
</dbReference>
<dbReference type="PROSITE" id="PS50043">
    <property type="entry name" value="HTH_LUXR_2"/>
    <property type="match status" value="1"/>
</dbReference>
<dbReference type="AlphaFoldDB" id="A0A1E5G373"/>
<keyword evidence="4" id="KW-0804">Transcription</keyword>
<gene>
    <name evidence="8" type="ORF">BHF68_04785</name>
</gene>
<dbReference type="PANTHER" id="PTHR43214:SF40">
    <property type="entry name" value="TRANSCRIPTIONAL REGULATORY PROTEIN LNRK"/>
    <property type="match status" value="1"/>
</dbReference>
<dbReference type="SMART" id="SM00448">
    <property type="entry name" value="REC"/>
    <property type="match status" value="1"/>
</dbReference>
<keyword evidence="1 5" id="KW-0597">Phosphoprotein</keyword>
<reference evidence="8 9" key="1">
    <citation type="submission" date="2016-09" db="EMBL/GenBank/DDBJ databases">
        <title>Draft genome sequence for the type strain of Desulfuribacillus alkaliarsenatis AHT28, an obligately anaerobic, sulfidogenic bacterium isolated from Russian soda lake sediments.</title>
        <authorList>
            <person name="Abin C.A."/>
            <person name="Hollibaugh J.T."/>
        </authorList>
    </citation>
    <scope>NUCLEOTIDE SEQUENCE [LARGE SCALE GENOMIC DNA]</scope>
    <source>
        <strain evidence="8 9">AHT28</strain>
    </source>
</reference>
<dbReference type="InterPro" id="IPR039420">
    <property type="entry name" value="WalR-like"/>
</dbReference>
<dbReference type="RefSeq" id="WP_069642923.1">
    <property type="nucleotide sequence ID" value="NZ_MIJE01000011.1"/>
</dbReference>
<dbReference type="Pfam" id="PF00072">
    <property type="entry name" value="Response_reg"/>
    <property type="match status" value="1"/>
</dbReference>
<dbReference type="InterPro" id="IPR016032">
    <property type="entry name" value="Sig_transdc_resp-reg_C-effctor"/>
</dbReference>
<protein>
    <recommendedName>
        <fullName evidence="10">DNA-binding response regulator</fullName>
    </recommendedName>
</protein>
<feature type="domain" description="HTH luxR-type" evidence="6">
    <location>
        <begin position="157"/>
        <end position="222"/>
    </location>
</feature>
<keyword evidence="9" id="KW-1185">Reference proteome</keyword>
<dbReference type="PRINTS" id="PR00038">
    <property type="entry name" value="HTHLUXR"/>
</dbReference>
<evidence type="ECO:0000256" key="5">
    <source>
        <dbReference type="PROSITE-ProRule" id="PRU00169"/>
    </source>
</evidence>
<dbReference type="InterPro" id="IPR011006">
    <property type="entry name" value="CheY-like_superfamily"/>
</dbReference>